<sequence length="926" mass="104485">MRTNEGLSIVGEKVTLVPYEAEHVAKYHEWMKDPWLQEATASEPLSLDEEYAMQRSWREDPKKCTFIVLAKAPSDDDGVAFRDAAAIDRMAGDVNLFFNDDEDEHNCEMEIMIAEAKYRRQGLAEEAVRLMMAFATSKLNVTRFYCKIHETNAGSLHLFDKYEYIIRGFFAGMFLLTFANAPGSDTRNATTSQLLRRLNWSFFLRSDDQKSLTTCSRKHGSIKKKHRHPSHWRLEIRQRVHTSHRRITTPHRMSMIILDGQRREQLGSVGMDALSYFPKIHENQTTRDFREQKAKQPSMRLDAMTPESAVGSLAPSLMAELDQDGVLAIREAFRRHRYMCEDDFIVEMLCGLHAESLPREAQVELTAQLSALFRQADLRSQGVLNWSDMCAFIAQSSDEVCTLDDTLINKYSVDMAPCPLNLVSEVKSMFYFAPVDQLLIQEAKHKGFRMYNAKTNRPVLEVNNPHSGPILDAIYSPFGRYIITSSTSPILCFYDADQLRLRQQIPTEGVQTALALPLETTLGSPILFSACASGQVYAWNMETLQLTDTFLSKGSHGHAAITDLVVIDGMSQIACASMDTKIHMIDLHKGSVAKTLSGHKKGISMLRYCNENGYLVSAGVDHSLQVWNPHLEQRVGTLSGHRHQLIGMEVIENSPEIITADESGIVKIWDLRKFSVVQTLVKEQYIRSSESSATGVARRNIARQMNAMCYMATQKRIAIAHSTVYFVDAEQPLQPTEQRHQEAIKPSFTGDEEDGENAVPTDAVKPLLITYNPPSRCIISFSGWDFKCWDIFTGKFIRSVPRSLVGEYTTVCEVEDHYSCFVGTDNGVIARLMIPSGSIVVQRIVHTAEVTTAQYMPARKQVVIGYADGIIVVADNETLEQIHRFHHWRGVQSALHAHSFPATNQEDDGGDGFSYSVPSHLRTFFY</sequence>
<evidence type="ECO:0000256" key="3">
    <source>
        <dbReference type="ARBA" id="ARBA00023315"/>
    </source>
</evidence>
<feature type="non-terminal residue" evidence="6">
    <location>
        <position position="926"/>
    </location>
</feature>
<dbReference type="SMART" id="SM00320">
    <property type="entry name" value="WD40"/>
    <property type="match status" value="5"/>
</dbReference>
<dbReference type="Gene3D" id="2.130.10.10">
    <property type="entry name" value="YVTN repeat-like/Quinoprotein amine dehydrogenase"/>
    <property type="match status" value="3"/>
</dbReference>
<feature type="repeat" description="WD" evidence="4">
    <location>
        <begin position="596"/>
        <end position="628"/>
    </location>
</feature>
<dbReference type="InterPro" id="IPR001680">
    <property type="entry name" value="WD40_rpt"/>
</dbReference>
<dbReference type="Pfam" id="PF00400">
    <property type="entry name" value="WD40"/>
    <property type="match status" value="1"/>
</dbReference>
<dbReference type="PANTHER" id="PTHR13256">
    <property type="entry name" value="N-ACETYLTRANSFERASE 9"/>
    <property type="match status" value="1"/>
</dbReference>
<dbReference type="PANTHER" id="PTHR13256:SF16">
    <property type="entry name" value="ALPHA_BETA-TUBULIN-N-ACETYLTRANSFERASE 9"/>
    <property type="match status" value="1"/>
</dbReference>
<dbReference type="SUPFAM" id="SSF50998">
    <property type="entry name" value="Quinoprotein alcohol dehydrogenase-like"/>
    <property type="match status" value="1"/>
</dbReference>
<keyword evidence="4" id="KW-0853">WD repeat</keyword>
<comment type="caution">
    <text evidence="6">The sequence shown here is derived from an EMBL/GenBank/DDBJ whole genome shotgun (WGS) entry which is preliminary data.</text>
</comment>
<keyword evidence="3" id="KW-0012">Acyltransferase</keyword>
<evidence type="ECO:0000256" key="4">
    <source>
        <dbReference type="PROSITE-ProRule" id="PRU00221"/>
    </source>
</evidence>
<evidence type="ECO:0000256" key="1">
    <source>
        <dbReference type="ARBA" id="ARBA00009342"/>
    </source>
</evidence>
<feature type="repeat" description="WD" evidence="4">
    <location>
        <begin position="638"/>
        <end position="679"/>
    </location>
</feature>
<dbReference type="InterPro" id="IPR015943">
    <property type="entry name" value="WD40/YVTN_repeat-like_dom_sf"/>
</dbReference>
<dbReference type="InterPro" id="IPR039135">
    <property type="entry name" value="NAT9-like"/>
</dbReference>
<organism evidence="6 7">
    <name type="scientific">Lagenidium giganteum</name>
    <dbReference type="NCBI Taxonomy" id="4803"/>
    <lineage>
        <taxon>Eukaryota</taxon>
        <taxon>Sar</taxon>
        <taxon>Stramenopiles</taxon>
        <taxon>Oomycota</taxon>
        <taxon>Peronosporomycetes</taxon>
        <taxon>Pythiales</taxon>
        <taxon>Pythiaceae</taxon>
    </lineage>
</organism>
<dbReference type="InterPro" id="IPR016181">
    <property type="entry name" value="Acyl_CoA_acyltransferase"/>
</dbReference>
<dbReference type="Proteomes" id="UP001146120">
    <property type="component" value="Unassembled WGS sequence"/>
</dbReference>
<reference evidence="6" key="2">
    <citation type="journal article" date="2023" name="Microbiol Resour">
        <title>Decontamination and Annotation of the Draft Genome Sequence of the Oomycete Lagenidium giganteum ARSEF 373.</title>
        <authorList>
            <person name="Morgan W.R."/>
            <person name="Tartar A."/>
        </authorList>
    </citation>
    <scope>NUCLEOTIDE SEQUENCE</scope>
    <source>
        <strain evidence="6">ARSEF 373</strain>
    </source>
</reference>
<dbReference type="AlphaFoldDB" id="A0AAV2Z8G5"/>
<accession>A0AAV2Z8G5</accession>
<keyword evidence="7" id="KW-1185">Reference proteome</keyword>
<feature type="domain" description="N-acetyltransferase" evidence="5">
    <location>
        <begin position="14"/>
        <end position="161"/>
    </location>
</feature>
<evidence type="ECO:0000256" key="2">
    <source>
        <dbReference type="ARBA" id="ARBA00022679"/>
    </source>
</evidence>
<keyword evidence="2" id="KW-0808">Transferase</keyword>
<gene>
    <name evidence="6" type="ORF">N0F65_006135</name>
</gene>
<dbReference type="SUPFAM" id="SSF55729">
    <property type="entry name" value="Acyl-CoA N-acyltransferases (Nat)"/>
    <property type="match status" value="1"/>
</dbReference>
<reference evidence="6" key="1">
    <citation type="submission" date="2022-11" db="EMBL/GenBank/DDBJ databases">
        <authorList>
            <person name="Morgan W.R."/>
            <person name="Tartar A."/>
        </authorList>
    </citation>
    <scope>NUCLEOTIDE SEQUENCE</scope>
    <source>
        <strain evidence="6">ARSEF 373</strain>
    </source>
</reference>
<comment type="similarity">
    <text evidence="1">Belongs to the acetyltransferase family. GNAT subfamily.</text>
</comment>
<dbReference type="Pfam" id="PF13302">
    <property type="entry name" value="Acetyltransf_3"/>
    <property type="match status" value="1"/>
</dbReference>
<dbReference type="Gene3D" id="3.40.630.30">
    <property type="match status" value="1"/>
</dbReference>
<protein>
    <recommendedName>
        <fullName evidence="5">N-acetyltransferase domain-containing protein</fullName>
    </recommendedName>
</protein>
<dbReference type="InterPro" id="IPR000182">
    <property type="entry name" value="GNAT_dom"/>
</dbReference>
<evidence type="ECO:0000313" key="6">
    <source>
        <dbReference type="EMBL" id="DBA00935.1"/>
    </source>
</evidence>
<evidence type="ECO:0000259" key="5">
    <source>
        <dbReference type="Pfam" id="PF13302"/>
    </source>
</evidence>
<name>A0AAV2Z8G5_9STRA</name>
<evidence type="ECO:0000313" key="7">
    <source>
        <dbReference type="Proteomes" id="UP001146120"/>
    </source>
</evidence>
<dbReference type="InterPro" id="IPR011047">
    <property type="entry name" value="Quinoprotein_ADH-like_sf"/>
</dbReference>
<proteinExistence type="inferred from homology"/>
<dbReference type="PROSITE" id="PS50082">
    <property type="entry name" value="WD_REPEATS_2"/>
    <property type="match status" value="2"/>
</dbReference>
<dbReference type="GO" id="GO:0008080">
    <property type="term" value="F:N-acetyltransferase activity"/>
    <property type="evidence" value="ECO:0007669"/>
    <property type="project" value="InterPro"/>
</dbReference>
<dbReference type="EMBL" id="DAKRPA010000056">
    <property type="protein sequence ID" value="DBA00935.1"/>
    <property type="molecule type" value="Genomic_DNA"/>
</dbReference>
<dbReference type="PROSITE" id="PS50294">
    <property type="entry name" value="WD_REPEATS_REGION"/>
    <property type="match status" value="2"/>
</dbReference>